<dbReference type="InterPro" id="IPR036388">
    <property type="entry name" value="WH-like_DNA-bd_sf"/>
</dbReference>
<keyword evidence="2" id="KW-0805">Transcription regulation</keyword>
<evidence type="ECO:0000256" key="5">
    <source>
        <dbReference type="ARBA" id="ARBA00023242"/>
    </source>
</evidence>
<name>A0A9N8ZD80_9GLOM</name>
<keyword evidence="10" id="KW-1185">Reference proteome</keyword>
<dbReference type="EMBL" id="CAJVPV010001239">
    <property type="protein sequence ID" value="CAG8491052.1"/>
    <property type="molecule type" value="Genomic_DNA"/>
</dbReference>
<protein>
    <submittedName>
        <fullName evidence="9">7681_t:CDS:1</fullName>
    </submittedName>
</protein>
<evidence type="ECO:0000313" key="10">
    <source>
        <dbReference type="Proteomes" id="UP000789342"/>
    </source>
</evidence>
<feature type="region of interest" description="Disordered" evidence="7">
    <location>
        <begin position="358"/>
        <end position="386"/>
    </location>
</feature>
<keyword evidence="3" id="KW-0238">DNA-binding</keyword>
<feature type="compositionally biased region" description="Polar residues" evidence="7">
    <location>
        <begin position="306"/>
        <end position="342"/>
    </location>
</feature>
<dbReference type="GO" id="GO:0005634">
    <property type="term" value="C:nucleus"/>
    <property type="evidence" value="ECO:0007669"/>
    <property type="project" value="UniProtKB-SubCell"/>
</dbReference>
<evidence type="ECO:0000256" key="2">
    <source>
        <dbReference type="ARBA" id="ARBA00023015"/>
    </source>
</evidence>
<sequence length="542" mass="60650">MTCAAANIADFIKRLYSWFTEISMKVGLDVKIYFQTSLLTVSKIGVPEVSFLKERNVADPKAPWIREQRKSLRKQFRTRHAGASSGLMLEDKSYSNIVSWGATGDTFVVHDPTEFARTILPQHFKHNNMASFVRQLNKYDFHKIKSNDEEIRQYSEQAWEFQHPKFQLNRRDLLEEIKRKIPTPRNRPIHARTDEQPATDDSSLDDGTSNAENVIIVNPLPTFPDNGNQDLRSQVEHLTMLHAELAGQMNVLSKNCGTILEEIITFRRNLAAQDLVLNNLYQVLVTTLSRGQSQSRQFQGSSPSRHTSVSTNASSLSTTHHEQQYQNNGSHSTGDFMSSGNSVPRNIENVFNQLTDITGRMRSSSSTSQSSTTSLLTTNPTLHPTMNLSETINEQSVLSLNDSINYKPVSVDSTNLTVNFNLQSGTMTASSISSETPATFSHQFSSSIETFDPSRINATNVSNQSSYNLSQIQLSQYLPGPRNVNTTCTSPSAQTMPATNQVYIRGRPPISVTKWTVQQKLLADEETCDLTANGVTAVNKEW</sequence>
<dbReference type="GO" id="GO:0043565">
    <property type="term" value="F:sequence-specific DNA binding"/>
    <property type="evidence" value="ECO:0007669"/>
    <property type="project" value="InterPro"/>
</dbReference>
<gene>
    <name evidence="9" type="ORF">AMORRO_LOCUS2779</name>
</gene>
<keyword evidence="5" id="KW-0539">Nucleus</keyword>
<proteinExistence type="inferred from homology"/>
<dbReference type="Pfam" id="PF00447">
    <property type="entry name" value="HSF_DNA-bind"/>
    <property type="match status" value="1"/>
</dbReference>
<dbReference type="InterPro" id="IPR000232">
    <property type="entry name" value="HSF_DNA-bd"/>
</dbReference>
<evidence type="ECO:0000256" key="7">
    <source>
        <dbReference type="SAM" id="MobiDB-lite"/>
    </source>
</evidence>
<dbReference type="FunFam" id="1.10.10.10:FF:000027">
    <property type="entry name" value="Heat shock transcription factor 1"/>
    <property type="match status" value="1"/>
</dbReference>
<dbReference type="GO" id="GO:0003700">
    <property type="term" value="F:DNA-binding transcription factor activity"/>
    <property type="evidence" value="ECO:0007669"/>
    <property type="project" value="InterPro"/>
</dbReference>
<feature type="compositionally biased region" description="Low complexity" evidence="7">
    <location>
        <begin position="291"/>
        <end position="305"/>
    </location>
</feature>
<feature type="region of interest" description="Disordered" evidence="7">
    <location>
        <begin position="180"/>
        <end position="209"/>
    </location>
</feature>
<dbReference type="Proteomes" id="UP000789342">
    <property type="component" value="Unassembled WGS sequence"/>
</dbReference>
<feature type="compositionally biased region" description="Low complexity" evidence="7">
    <location>
        <begin position="363"/>
        <end position="378"/>
    </location>
</feature>
<evidence type="ECO:0000256" key="4">
    <source>
        <dbReference type="ARBA" id="ARBA00023163"/>
    </source>
</evidence>
<dbReference type="PROSITE" id="PS00434">
    <property type="entry name" value="HSF_DOMAIN"/>
    <property type="match status" value="1"/>
</dbReference>
<organism evidence="9 10">
    <name type="scientific">Acaulospora morrowiae</name>
    <dbReference type="NCBI Taxonomy" id="94023"/>
    <lineage>
        <taxon>Eukaryota</taxon>
        <taxon>Fungi</taxon>
        <taxon>Fungi incertae sedis</taxon>
        <taxon>Mucoromycota</taxon>
        <taxon>Glomeromycotina</taxon>
        <taxon>Glomeromycetes</taxon>
        <taxon>Diversisporales</taxon>
        <taxon>Acaulosporaceae</taxon>
        <taxon>Acaulospora</taxon>
    </lineage>
</organism>
<feature type="compositionally biased region" description="Polar residues" evidence="7">
    <location>
        <begin position="199"/>
        <end position="209"/>
    </location>
</feature>
<dbReference type="OrthoDB" id="60033at2759"/>
<feature type="domain" description="HSF-type DNA-binding" evidence="8">
    <location>
        <begin position="120"/>
        <end position="144"/>
    </location>
</feature>
<dbReference type="SMART" id="SM00415">
    <property type="entry name" value="HSF"/>
    <property type="match status" value="1"/>
</dbReference>
<keyword evidence="4" id="KW-0804">Transcription</keyword>
<reference evidence="9" key="1">
    <citation type="submission" date="2021-06" db="EMBL/GenBank/DDBJ databases">
        <authorList>
            <person name="Kallberg Y."/>
            <person name="Tangrot J."/>
            <person name="Rosling A."/>
        </authorList>
    </citation>
    <scope>NUCLEOTIDE SEQUENCE</scope>
    <source>
        <strain evidence="9">CL551</strain>
    </source>
</reference>
<comment type="caution">
    <text evidence="9">The sequence shown here is derived from an EMBL/GenBank/DDBJ whole genome shotgun (WGS) entry which is preliminary data.</text>
</comment>
<evidence type="ECO:0000256" key="6">
    <source>
        <dbReference type="RuleBase" id="RU004020"/>
    </source>
</evidence>
<comment type="similarity">
    <text evidence="6">Belongs to the HSF family.</text>
</comment>
<dbReference type="InterPro" id="IPR036390">
    <property type="entry name" value="WH_DNA-bd_sf"/>
</dbReference>
<accession>A0A9N8ZD80</accession>
<comment type="subcellular location">
    <subcellularLocation>
        <location evidence="1">Nucleus</location>
    </subcellularLocation>
</comment>
<feature type="region of interest" description="Disordered" evidence="7">
    <location>
        <begin position="291"/>
        <end position="342"/>
    </location>
</feature>
<evidence type="ECO:0000259" key="8">
    <source>
        <dbReference type="PROSITE" id="PS00434"/>
    </source>
</evidence>
<evidence type="ECO:0000256" key="3">
    <source>
        <dbReference type="ARBA" id="ARBA00023125"/>
    </source>
</evidence>
<dbReference type="AlphaFoldDB" id="A0A9N8ZD80"/>
<dbReference type="PANTHER" id="PTHR10015:SF361">
    <property type="entry name" value="TRANSCRIPTION FACTOR SKN7"/>
    <property type="match status" value="1"/>
</dbReference>
<dbReference type="PRINTS" id="PR00056">
    <property type="entry name" value="HSFDOMAIN"/>
</dbReference>
<evidence type="ECO:0000313" key="9">
    <source>
        <dbReference type="EMBL" id="CAG8491052.1"/>
    </source>
</evidence>
<dbReference type="PANTHER" id="PTHR10015">
    <property type="entry name" value="HEAT SHOCK TRANSCRIPTION FACTOR"/>
    <property type="match status" value="1"/>
</dbReference>
<dbReference type="SUPFAM" id="SSF46785">
    <property type="entry name" value="Winged helix' DNA-binding domain"/>
    <property type="match status" value="1"/>
</dbReference>
<evidence type="ECO:0000256" key="1">
    <source>
        <dbReference type="ARBA" id="ARBA00004123"/>
    </source>
</evidence>
<dbReference type="Gene3D" id="1.10.10.10">
    <property type="entry name" value="Winged helix-like DNA-binding domain superfamily/Winged helix DNA-binding domain"/>
    <property type="match status" value="1"/>
</dbReference>